<dbReference type="Pfam" id="PF13289">
    <property type="entry name" value="SIR2_2"/>
    <property type="match status" value="1"/>
</dbReference>
<gene>
    <name evidence="1" type="ORF">CYK00_10200</name>
</gene>
<sequence length="539" mass="63060">MTVFRCCWNWGRWRSSENRQLGRLCPTRTLLSLLLGINTMNIKEFMSNYTNHPVLFIGTGMSLRYLDNSYTWDGLLSQIAIDLFGDDREYLNIKSRHYEDGKFQYEEIAEDLQSRFDKALENEPDGRFKEINDRFFENMRAGNTLSRFKIYISTLLSQLNYKDNSNTELSELKKARKNVGSIITTNYDKLAQDIFEFNPLIGNDILLSNPYGSVYKIHGCIDDPSKIIITKKDYDKFKEKYELIRAQLLSLFIHNPIIFLGYNVGDENIKEILKTIFTYVDPNSPSADKIRRNFLLVEYEPDSNNEDIVEHDIDITGFSTIRINKIKTDNFSQIYKALAELTLPISAMDVRKFQSIAKEIYTGGNIKVNFTEDMDNLNNSDKVVAIGSTKTISYNFQTTSEMMSNYFKIIEEENSQLLKLIDKHSITSTQYFPIYGFSRICSDIHKEAVLKRQQKEKLDHFIEEINRRCKNNHSSIQSILDDENISDTYKNDAIAWGIWNNQLPEDEVENYLKNFENKKNTHYKRLLCMFDYKKYARSV</sequence>
<dbReference type="PIRSF" id="PIRSF014677">
    <property type="entry name" value="UCP014677"/>
    <property type="match status" value="1"/>
</dbReference>
<dbReference type="EMBL" id="PKJO01000015">
    <property type="protein sequence ID" value="PLA39523.1"/>
    <property type="molecule type" value="Genomic_DNA"/>
</dbReference>
<dbReference type="InterPro" id="IPR011202">
    <property type="entry name" value="UCP014677"/>
</dbReference>
<comment type="caution">
    <text evidence="1">The sequence shown here is derived from an EMBL/GenBank/DDBJ whole genome shotgun (WGS) entry which is preliminary data.</text>
</comment>
<name>A0A2I1XA95_NEISI</name>
<protein>
    <submittedName>
        <fullName evidence="1">SIR2 family protein</fullName>
    </submittedName>
</protein>
<accession>A0A2I1XA95</accession>
<reference evidence="1 2" key="1">
    <citation type="submission" date="2017-12" db="EMBL/GenBank/DDBJ databases">
        <title>Phylogenetic diversity of female urinary microbiome.</title>
        <authorList>
            <person name="Thomas-White K."/>
            <person name="Wolfe A.J."/>
        </authorList>
    </citation>
    <scope>NUCLEOTIDE SEQUENCE [LARGE SCALE GENOMIC DNA]</scope>
    <source>
        <strain evidence="1 2">UMB0321</strain>
    </source>
</reference>
<proteinExistence type="predicted"/>
<dbReference type="AlphaFoldDB" id="A0A2I1XA95"/>
<organism evidence="1 2">
    <name type="scientific">Neisseria sicca</name>
    <dbReference type="NCBI Taxonomy" id="490"/>
    <lineage>
        <taxon>Bacteria</taxon>
        <taxon>Pseudomonadati</taxon>
        <taxon>Pseudomonadota</taxon>
        <taxon>Betaproteobacteria</taxon>
        <taxon>Neisseriales</taxon>
        <taxon>Neisseriaceae</taxon>
        <taxon>Neisseria</taxon>
    </lineage>
</organism>
<evidence type="ECO:0000313" key="2">
    <source>
        <dbReference type="Proteomes" id="UP000234767"/>
    </source>
</evidence>
<dbReference type="Proteomes" id="UP000234767">
    <property type="component" value="Unassembled WGS sequence"/>
</dbReference>
<evidence type="ECO:0000313" key="1">
    <source>
        <dbReference type="EMBL" id="PLA39523.1"/>
    </source>
</evidence>